<feature type="compositionally biased region" description="Low complexity" evidence="1">
    <location>
        <begin position="9"/>
        <end position="26"/>
    </location>
</feature>
<organism evidence="2">
    <name type="scientific">Ananas comosus var. bracteatus</name>
    <name type="common">red pineapple</name>
    <dbReference type="NCBI Taxonomy" id="296719"/>
    <lineage>
        <taxon>Eukaryota</taxon>
        <taxon>Viridiplantae</taxon>
        <taxon>Streptophyta</taxon>
        <taxon>Embryophyta</taxon>
        <taxon>Tracheophyta</taxon>
        <taxon>Spermatophyta</taxon>
        <taxon>Magnoliopsida</taxon>
        <taxon>Liliopsida</taxon>
        <taxon>Poales</taxon>
        <taxon>Bromeliaceae</taxon>
        <taxon>Bromelioideae</taxon>
        <taxon>Ananas</taxon>
    </lineage>
</organism>
<dbReference type="EMBL" id="LR862149">
    <property type="protein sequence ID" value="CAD1831732.1"/>
    <property type="molecule type" value="Genomic_DNA"/>
</dbReference>
<gene>
    <name evidence="2" type="ORF">CB5_LOCUS14943</name>
</gene>
<reference evidence="2" key="1">
    <citation type="submission" date="2020-07" db="EMBL/GenBank/DDBJ databases">
        <authorList>
            <person name="Lin J."/>
        </authorList>
    </citation>
    <scope>NUCLEOTIDE SEQUENCE</scope>
</reference>
<dbReference type="AlphaFoldDB" id="A0A6V7PLG7"/>
<feature type="region of interest" description="Disordered" evidence="1">
    <location>
        <begin position="1"/>
        <end position="26"/>
    </location>
</feature>
<evidence type="ECO:0000256" key="1">
    <source>
        <dbReference type="SAM" id="MobiDB-lite"/>
    </source>
</evidence>
<protein>
    <submittedName>
        <fullName evidence="2">Uncharacterized protein</fullName>
    </submittedName>
</protein>
<name>A0A6V7PLG7_ANACO</name>
<accession>A0A6V7PLG7</accession>
<sequence>MMLQGLQASSSPSPSSSPSSPSLSLSRRVHQDSRVFEYPHSNQRIGGLLDAFSAAVSIDRRLARSARESATSVGKRGIWPGSARVRHRLHRREHQFLYPVTACGVATGYVGWTHISTARQPEGSLAPSGRIFATQVEEQPAVPNDVVAEDLGEQARTILHNAEFLCSRGPVPQAGTDPRTRMRAGQTVLRAALLSGFGPFIGGLVPIPEKCPVWTVQEA</sequence>
<proteinExistence type="predicted"/>
<evidence type="ECO:0000313" key="2">
    <source>
        <dbReference type="EMBL" id="CAD1831732.1"/>
    </source>
</evidence>